<organism evidence="8 9">
    <name type="scientific">Alicyclobacillus mengziensis</name>
    <dbReference type="NCBI Taxonomy" id="2931921"/>
    <lineage>
        <taxon>Bacteria</taxon>
        <taxon>Bacillati</taxon>
        <taxon>Bacillota</taxon>
        <taxon>Bacilli</taxon>
        <taxon>Bacillales</taxon>
        <taxon>Alicyclobacillaceae</taxon>
        <taxon>Alicyclobacillus</taxon>
    </lineage>
</organism>
<reference evidence="8 9" key="1">
    <citation type="submission" date="2021-02" db="EMBL/GenBank/DDBJ databases">
        <title>Alicyclobacillus curvatus sp. nov. and Alicyclobacillus mengziensis sp. nov., two acidophilic bacteria isolated from acid mine drainage.</title>
        <authorList>
            <person name="Huang Y."/>
        </authorList>
    </citation>
    <scope>NUCLEOTIDE SEQUENCE [LARGE SCALE GENOMIC DNA]</scope>
    <source>
        <strain evidence="8 9">S30H14</strain>
    </source>
</reference>
<keyword evidence="9" id="KW-1185">Reference proteome</keyword>
<dbReference type="AlphaFoldDB" id="A0A9X7VWG0"/>
<dbReference type="GO" id="GO:0005886">
    <property type="term" value="C:plasma membrane"/>
    <property type="evidence" value="ECO:0007669"/>
    <property type="project" value="UniProtKB-SubCell"/>
</dbReference>
<dbReference type="PROSITE" id="PS50850">
    <property type="entry name" value="MFS"/>
    <property type="match status" value="1"/>
</dbReference>
<evidence type="ECO:0000256" key="6">
    <source>
        <dbReference type="SAM" id="Phobius"/>
    </source>
</evidence>
<keyword evidence="5 6" id="KW-0472">Membrane</keyword>
<dbReference type="PANTHER" id="PTHR23508:SF10">
    <property type="entry name" value="CARBOXYLIC ACID TRANSPORTER PROTEIN HOMOLOG"/>
    <property type="match status" value="1"/>
</dbReference>
<dbReference type="SUPFAM" id="SSF103473">
    <property type="entry name" value="MFS general substrate transporter"/>
    <property type="match status" value="1"/>
</dbReference>
<proteinExistence type="predicted"/>
<feature type="transmembrane region" description="Helical" evidence="6">
    <location>
        <begin position="322"/>
        <end position="344"/>
    </location>
</feature>
<dbReference type="Gene3D" id="1.20.1250.20">
    <property type="entry name" value="MFS general substrate transporter like domains"/>
    <property type="match status" value="1"/>
</dbReference>
<evidence type="ECO:0000256" key="4">
    <source>
        <dbReference type="ARBA" id="ARBA00022989"/>
    </source>
</evidence>
<evidence type="ECO:0000313" key="9">
    <source>
        <dbReference type="Proteomes" id="UP000663505"/>
    </source>
</evidence>
<keyword evidence="3 6" id="KW-0812">Transmembrane</keyword>
<sequence length="450" mass="49159">MIRSEFVERLNVEQLGEARWTQKTTWMFISFVLGLALESYVYSLSSIAIYWVTMPKALGELLLAWAPIWLIIGIIVAGPFSDRYGRKVTLYTTLVLYAIGGIILFFSFNYVVILISLAIMLIAGGGEMNSIMVASHELMPRKHRGKATMMIINGINLGGMVLAILALSTAALSSKAVIDTQRNVVAIAILIVVAILFATRVSMPESFLWLQKRGRNADLEKVVTSYFGSDVAASAAIAEAEESSKRAAPTGPRPGLGYVTFTMVVMILVAAANTIGFGLMAYALAFAFFPHLQPTILAVFEGAGFVIGFLGLIADRVSRKKFLFWSFLGTFAMTVVVGLTTKQWQHNMTLFWVLLIVLAGVNSLCYLTEDTVKAEVWPTLHRGTLTAVARFISIGLYIPTIYITANMSTTDYVLFNAGVWLIGTLASAAWLIWGRETGRGLSIQEASGEA</sequence>
<feature type="transmembrane region" description="Helical" evidence="6">
    <location>
        <begin position="413"/>
        <end position="433"/>
    </location>
</feature>
<feature type="transmembrane region" description="Helical" evidence="6">
    <location>
        <begin position="256"/>
        <end position="289"/>
    </location>
</feature>
<feature type="transmembrane region" description="Helical" evidence="6">
    <location>
        <begin position="62"/>
        <end position="81"/>
    </location>
</feature>
<dbReference type="Proteomes" id="UP000663505">
    <property type="component" value="Chromosome"/>
</dbReference>
<gene>
    <name evidence="8" type="ORF">JZ786_15055</name>
</gene>
<feature type="transmembrane region" description="Helical" evidence="6">
    <location>
        <begin position="388"/>
        <end position="407"/>
    </location>
</feature>
<dbReference type="PANTHER" id="PTHR23508">
    <property type="entry name" value="CARBOXYLIC ACID TRANSPORTER PROTEIN HOMOLOG"/>
    <property type="match status" value="1"/>
</dbReference>
<comment type="subcellular location">
    <subcellularLocation>
        <location evidence="1">Cell membrane</location>
        <topology evidence="1">Multi-pass membrane protein</topology>
    </subcellularLocation>
</comment>
<dbReference type="PROSITE" id="PS00216">
    <property type="entry name" value="SUGAR_TRANSPORT_1"/>
    <property type="match status" value="1"/>
</dbReference>
<evidence type="ECO:0000256" key="1">
    <source>
        <dbReference type="ARBA" id="ARBA00004651"/>
    </source>
</evidence>
<feature type="transmembrane region" description="Helical" evidence="6">
    <location>
        <begin position="147"/>
        <end position="172"/>
    </location>
</feature>
<evidence type="ECO:0000259" key="7">
    <source>
        <dbReference type="PROSITE" id="PS50850"/>
    </source>
</evidence>
<protein>
    <submittedName>
        <fullName evidence="8">MFS transporter</fullName>
    </submittedName>
</protein>
<feature type="transmembrane region" description="Helical" evidence="6">
    <location>
        <begin position="26"/>
        <end position="50"/>
    </location>
</feature>
<dbReference type="InterPro" id="IPR036259">
    <property type="entry name" value="MFS_trans_sf"/>
</dbReference>
<evidence type="ECO:0000256" key="3">
    <source>
        <dbReference type="ARBA" id="ARBA00022692"/>
    </source>
</evidence>
<feature type="transmembrane region" description="Helical" evidence="6">
    <location>
        <begin position="295"/>
        <end position="315"/>
    </location>
</feature>
<dbReference type="InterPro" id="IPR011701">
    <property type="entry name" value="MFS"/>
</dbReference>
<feature type="domain" description="Major facilitator superfamily (MFS) profile" evidence="7">
    <location>
        <begin position="1"/>
        <end position="435"/>
    </location>
</feature>
<feature type="transmembrane region" description="Helical" evidence="6">
    <location>
        <begin position="184"/>
        <end position="203"/>
    </location>
</feature>
<feature type="transmembrane region" description="Helical" evidence="6">
    <location>
        <begin position="350"/>
        <end position="367"/>
    </location>
</feature>
<feature type="transmembrane region" description="Helical" evidence="6">
    <location>
        <begin position="112"/>
        <end position="135"/>
    </location>
</feature>
<keyword evidence="2" id="KW-0813">Transport</keyword>
<evidence type="ECO:0000313" key="8">
    <source>
        <dbReference type="EMBL" id="QSO45855.1"/>
    </source>
</evidence>
<dbReference type="Pfam" id="PF07690">
    <property type="entry name" value="MFS_1"/>
    <property type="match status" value="1"/>
</dbReference>
<evidence type="ECO:0000256" key="2">
    <source>
        <dbReference type="ARBA" id="ARBA00022448"/>
    </source>
</evidence>
<evidence type="ECO:0000256" key="5">
    <source>
        <dbReference type="ARBA" id="ARBA00023136"/>
    </source>
</evidence>
<dbReference type="InterPro" id="IPR005829">
    <property type="entry name" value="Sugar_transporter_CS"/>
</dbReference>
<dbReference type="InterPro" id="IPR020846">
    <property type="entry name" value="MFS_dom"/>
</dbReference>
<keyword evidence="4 6" id="KW-1133">Transmembrane helix</keyword>
<dbReference type="EMBL" id="CP071182">
    <property type="protein sequence ID" value="QSO45855.1"/>
    <property type="molecule type" value="Genomic_DNA"/>
</dbReference>
<name>A0A9X7VWG0_9BACL</name>
<accession>A0A9X7VWG0</accession>
<dbReference type="KEGG" id="afx:JZ786_15055"/>
<dbReference type="GO" id="GO:0046943">
    <property type="term" value="F:carboxylic acid transmembrane transporter activity"/>
    <property type="evidence" value="ECO:0007669"/>
    <property type="project" value="TreeGrafter"/>
</dbReference>
<feature type="transmembrane region" description="Helical" evidence="6">
    <location>
        <begin position="88"/>
        <end position="106"/>
    </location>
</feature>